<reference evidence="5 6" key="1">
    <citation type="journal article" date="2022" name="Nat. Plants">
        <title>Genomes of leafy and leafless Platanthera orchids illuminate the evolution of mycoheterotrophy.</title>
        <authorList>
            <person name="Li M.H."/>
            <person name="Liu K.W."/>
            <person name="Li Z."/>
            <person name="Lu H.C."/>
            <person name="Ye Q.L."/>
            <person name="Zhang D."/>
            <person name="Wang J.Y."/>
            <person name="Li Y.F."/>
            <person name="Zhong Z.M."/>
            <person name="Liu X."/>
            <person name="Yu X."/>
            <person name="Liu D.K."/>
            <person name="Tu X.D."/>
            <person name="Liu B."/>
            <person name="Hao Y."/>
            <person name="Liao X.Y."/>
            <person name="Jiang Y.T."/>
            <person name="Sun W.H."/>
            <person name="Chen J."/>
            <person name="Chen Y.Q."/>
            <person name="Ai Y."/>
            <person name="Zhai J.W."/>
            <person name="Wu S.S."/>
            <person name="Zhou Z."/>
            <person name="Hsiao Y.Y."/>
            <person name="Wu W.L."/>
            <person name="Chen Y.Y."/>
            <person name="Lin Y.F."/>
            <person name="Hsu J.L."/>
            <person name="Li C.Y."/>
            <person name="Wang Z.W."/>
            <person name="Zhao X."/>
            <person name="Zhong W.Y."/>
            <person name="Ma X.K."/>
            <person name="Ma L."/>
            <person name="Huang J."/>
            <person name="Chen G.Z."/>
            <person name="Huang M.Z."/>
            <person name="Huang L."/>
            <person name="Peng D.H."/>
            <person name="Luo Y.B."/>
            <person name="Zou S.Q."/>
            <person name="Chen S.P."/>
            <person name="Lan S."/>
            <person name="Tsai W.C."/>
            <person name="Van de Peer Y."/>
            <person name="Liu Z.J."/>
        </authorList>
    </citation>
    <scope>NUCLEOTIDE SEQUENCE [LARGE SCALE GENOMIC DNA]</scope>
    <source>
        <strain evidence="5">Lor288</strain>
    </source>
</reference>
<dbReference type="PANTHER" id="PTHR32468:SF102">
    <property type="entry name" value="OS08G0117800 PROTEIN"/>
    <property type="match status" value="1"/>
</dbReference>
<evidence type="ECO:0000313" key="6">
    <source>
        <dbReference type="Proteomes" id="UP001412067"/>
    </source>
</evidence>
<evidence type="ECO:0000256" key="3">
    <source>
        <dbReference type="ARBA" id="ARBA00022958"/>
    </source>
</evidence>
<sequence>MRFMICHYSQVVLAVVIVGSGSASLIRHIYRPEDRFVAYKRRVVQFLKRDSELRILTCIHSEEHVNAVLTLLKIMRPPTVAPICLYPIHLKPLFGHAATLPHPYTCHCTPYDAPSSDTDRIFNAIFQAEQLSSVDCSILPYVCISPYATMHEGICSLALDKKRFRHHEALLDRTEERLDEMMLEDVRMRWVGGSKVVYREEVVKDAEEIIEVIREVSGGVYFVAGGKRWREGDAIDVGIVGLERVSSVGDYRGFVGLNGFWEQGVDISGTEAKVGGRR</sequence>
<keyword evidence="1" id="KW-0813">Transport</keyword>
<proteinExistence type="predicted"/>
<protein>
    <submittedName>
        <fullName evidence="5">Cation/H(+) antiporter 10</fullName>
    </submittedName>
</protein>
<evidence type="ECO:0000256" key="2">
    <source>
        <dbReference type="ARBA" id="ARBA00022538"/>
    </source>
</evidence>
<dbReference type="PANTHER" id="PTHR32468">
    <property type="entry name" value="CATION/H + ANTIPORTER"/>
    <property type="match status" value="1"/>
</dbReference>
<gene>
    <name evidence="5" type="primary">CHX10</name>
    <name evidence="5" type="ORF">KSP40_PGU001748</name>
</gene>
<accession>A0ABR2LN14</accession>
<organism evidence="5 6">
    <name type="scientific">Platanthera guangdongensis</name>
    <dbReference type="NCBI Taxonomy" id="2320717"/>
    <lineage>
        <taxon>Eukaryota</taxon>
        <taxon>Viridiplantae</taxon>
        <taxon>Streptophyta</taxon>
        <taxon>Embryophyta</taxon>
        <taxon>Tracheophyta</taxon>
        <taxon>Spermatophyta</taxon>
        <taxon>Magnoliopsida</taxon>
        <taxon>Liliopsida</taxon>
        <taxon>Asparagales</taxon>
        <taxon>Orchidaceae</taxon>
        <taxon>Orchidoideae</taxon>
        <taxon>Orchideae</taxon>
        <taxon>Orchidinae</taxon>
        <taxon>Platanthera</taxon>
    </lineage>
</organism>
<keyword evidence="3" id="KW-0630">Potassium</keyword>
<keyword evidence="4" id="KW-0406">Ion transport</keyword>
<keyword evidence="2" id="KW-0633">Potassium transport</keyword>
<name>A0ABR2LN14_9ASPA</name>
<dbReference type="Proteomes" id="UP001412067">
    <property type="component" value="Unassembled WGS sequence"/>
</dbReference>
<dbReference type="InterPro" id="IPR050794">
    <property type="entry name" value="CPA2_transporter"/>
</dbReference>
<evidence type="ECO:0000256" key="4">
    <source>
        <dbReference type="ARBA" id="ARBA00023065"/>
    </source>
</evidence>
<dbReference type="EMBL" id="JBBWWR010000017">
    <property type="protein sequence ID" value="KAK8945484.1"/>
    <property type="molecule type" value="Genomic_DNA"/>
</dbReference>
<keyword evidence="6" id="KW-1185">Reference proteome</keyword>
<evidence type="ECO:0000256" key="1">
    <source>
        <dbReference type="ARBA" id="ARBA00022448"/>
    </source>
</evidence>
<comment type="caution">
    <text evidence="5">The sequence shown here is derived from an EMBL/GenBank/DDBJ whole genome shotgun (WGS) entry which is preliminary data.</text>
</comment>
<evidence type="ECO:0000313" key="5">
    <source>
        <dbReference type="EMBL" id="KAK8945484.1"/>
    </source>
</evidence>